<organism evidence="4 5">
    <name type="scientific">Ceutorhynchus assimilis</name>
    <name type="common">cabbage seed weevil</name>
    <dbReference type="NCBI Taxonomy" id="467358"/>
    <lineage>
        <taxon>Eukaryota</taxon>
        <taxon>Metazoa</taxon>
        <taxon>Ecdysozoa</taxon>
        <taxon>Arthropoda</taxon>
        <taxon>Hexapoda</taxon>
        <taxon>Insecta</taxon>
        <taxon>Pterygota</taxon>
        <taxon>Neoptera</taxon>
        <taxon>Endopterygota</taxon>
        <taxon>Coleoptera</taxon>
        <taxon>Polyphaga</taxon>
        <taxon>Cucujiformia</taxon>
        <taxon>Curculionidae</taxon>
        <taxon>Ceutorhynchinae</taxon>
        <taxon>Ceutorhynchus</taxon>
    </lineage>
</organism>
<dbReference type="Pfam" id="PF00411">
    <property type="entry name" value="Ribosomal_S11"/>
    <property type="match status" value="1"/>
</dbReference>
<reference evidence="4" key="1">
    <citation type="submission" date="2022-01" db="EMBL/GenBank/DDBJ databases">
        <authorList>
            <person name="King R."/>
        </authorList>
    </citation>
    <scope>NUCLEOTIDE SEQUENCE</scope>
</reference>
<proteinExistence type="inferred from homology"/>
<accession>A0A9N9QQ01</accession>
<evidence type="ECO:0000256" key="3">
    <source>
        <dbReference type="ARBA" id="ARBA00023274"/>
    </source>
</evidence>
<dbReference type="SUPFAM" id="SSF53137">
    <property type="entry name" value="Translational machinery components"/>
    <property type="match status" value="1"/>
</dbReference>
<dbReference type="Proteomes" id="UP001152799">
    <property type="component" value="Chromosome 5"/>
</dbReference>
<dbReference type="GO" id="GO:0003735">
    <property type="term" value="F:structural constituent of ribosome"/>
    <property type="evidence" value="ECO:0007669"/>
    <property type="project" value="InterPro"/>
</dbReference>
<dbReference type="AlphaFoldDB" id="A0A9N9QQ01"/>
<dbReference type="Gene3D" id="3.30.420.80">
    <property type="entry name" value="Ribosomal protein S11"/>
    <property type="match status" value="1"/>
</dbReference>
<evidence type="ECO:0000256" key="2">
    <source>
        <dbReference type="ARBA" id="ARBA00022980"/>
    </source>
</evidence>
<sequence>MLKSLPTTDEGTYGETNNTIDSLIHNQKQFPISDTMNKLFNGIQYKNLPIINIRVSQNNTILTYTESNGVVKLIRSCGIEGFRNARKGTNVAAQSTAITFGTRTLENGVRSVRVRVRGLGPGRTSAIKGLQMAGLDVVSITDSTPVSWSPPRPRKQRKL</sequence>
<dbReference type="InterPro" id="IPR036967">
    <property type="entry name" value="Ribosomal_uS11_sf"/>
</dbReference>
<keyword evidence="3" id="KW-0687">Ribonucleoprotein</keyword>
<dbReference type="InterPro" id="IPR001971">
    <property type="entry name" value="Ribosomal_uS11"/>
</dbReference>
<gene>
    <name evidence="4" type="ORF">CEUTPL_LOCUS9404</name>
</gene>
<comment type="similarity">
    <text evidence="1">Belongs to the universal ribosomal protein uS11 family.</text>
</comment>
<name>A0A9N9QQ01_9CUCU</name>
<dbReference type="GO" id="GO:1990904">
    <property type="term" value="C:ribonucleoprotein complex"/>
    <property type="evidence" value="ECO:0007669"/>
    <property type="project" value="UniProtKB-KW"/>
</dbReference>
<protein>
    <recommendedName>
        <fullName evidence="6">Ribosomal protein S11</fullName>
    </recommendedName>
</protein>
<keyword evidence="5" id="KW-1185">Reference proteome</keyword>
<dbReference type="GO" id="GO:0005840">
    <property type="term" value="C:ribosome"/>
    <property type="evidence" value="ECO:0007669"/>
    <property type="project" value="UniProtKB-KW"/>
</dbReference>
<evidence type="ECO:0000256" key="1">
    <source>
        <dbReference type="ARBA" id="ARBA00006194"/>
    </source>
</evidence>
<dbReference type="GO" id="GO:0006412">
    <property type="term" value="P:translation"/>
    <property type="evidence" value="ECO:0007669"/>
    <property type="project" value="InterPro"/>
</dbReference>
<evidence type="ECO:0000313" key="4">
    <source>
        <dbReference type="EMBL" id="CAG9768885.1"/>
    </source>
</evidence>
<dbReference type="EMBL" id="OU892281">
    <property type="protein sequence ID" value="CAG9768885.1"/>
    <property type="molecule type" value="Genomic_DNA"/>
</dbReference>
<evidence type="ECO:0000313" key="5">
    <source>
        <dbReference type="Proteomes" id="UP001152799"/>
    </source>
</evidence>
<dbReference type="HAMAP" id="MF_01310">
    <property type="entry name" value="Ribosomal_uS11"/>
    <property type="match status" value="1"/>
</dbReference>
<dbReference type="PANTHER" id="PTHR11759">
    <property type="entry name" value="40S RIBOSOMAL PROTEIN S14/30S RIBOSOMAL PROTEIN S11"/>
    <property type="match status" value="1"/>
</dbReference>
<evidence type="ECO:0008006" key="6">
    <source>
        <dbReference type="Google" id="ProtNLM"/>
    </source>
</evidence>
<keyword evidence="2" id="KW-0689">Ribosomal protein</keyword>
<dbReference type="OrthoDB" id="1654884at2759"/>